<sequence>SQEDYERLGQTSSTDTIIAIDEQKYDNVKEGNKLFSNQTANFQENKKLESTTKNRKVDQIDCYIHKQNFEKDNCVVNETVKTDPEKMTKFKCDQMIDCIKQTGQINNDESDVTGIKQNDETDTSTLINKSMEKKNGNERRKLLIKLKNVVDSNTDSDLLFPESKLLKSKKTVDNNEITSFNNTNIGPNISPEVDNNENRLESEADVNKQNNNDDETCMWKDPINSNKIIENSTDAIYNNDDFKYKETKGIKKVKNFSNSKNEMNYKDNCKNKITNKNQNNKDVGCME</sequence>
<dbReference type="AlphaFoldDB" id="A0A1B6CB59"/>
<accession>A0A1B6CB59</accession>
<gene>
    <name evidence="1" type="ORF">g.1694</name>
</gene>
<proteinExistence type="predicted"/>
<reference evidence="1" key="1">
    <citation type="submission" date="2015-12" db="EMBL/GenBank/DDBJ databases">
        <title>De novo transcriptome assembly of four potential Pierce s Disease insect vectors from Arizona vineyards.</title>
        <authorList>
            <person name="Tassone E.E."/>
        </authorList>
    </citation>
    <scope>NUCLEOTIDE SEQUENCE</scope>
</reference>
<dbReference type="EMBL" id="GEDC01026624">
    <property type="protein sequence ID" value="JAS10674.1"/>
    <property type="molecule type" value="Transcribed_RNA"/>
</dbReference>
<organism evidence="1">
    <name type="scientific">Clastoptera arizonana</name>
    <name type="common">Arizona spittle bug</name>
    <dbReference type="NCBI Taxonomy" id="38151"/>
    <lineage>
        <taxon>Eukaryota</taxon>
        <taxon>Metazoa</taxon>
        <taxon>Ecdysozoa</taxon>
        <taxon>Arthropoda</taxon>
        <taxon>Hexapoda</taxon>
        <taxon>Insecta</taxon>
        <taxon>Pterygota</taxon>
        <taxon>Neoptera</taxon>
        <taxon>Paraneoptera</taxon>
        <taxon>Hemiptera</taxon>
        <taxon>Auchenorrhyncha</taxon>
        <taxon>Cercopoidea</taxon>
        <taxon>Clastopteridae</taxon>
        <taxon>Clastoptera</taxon>
    </lineage>
</organism>
<evidence type="ECO:0000313" key="1">
    <source>
        <dbReference type="EMBL" id="JAS10674.1"/>
    </source>
</evidence>
<feature type="non-terminal residue" evidence="1">
    <location>
        <position position="287"/>
    </location>
</feature>
<name>A0A1B6CB59_9HEMI</name>
<feature type="non-terminal residue" evidence="1">
    <location>
        <position position="1"/>
    </location>
</feature>
<protein>
    <submittedName>
        <fullName evidence="1">Uncharacterized protein</fullName>
    </submittedName>
</protein>